<keyword evidence="3" id="KW-1185">Reference proteome</keyword>
<protein>
    <submittedName>
        <fullName evidence="2">Uncharacterized protein</fullName>
    </submittedName>
</protein>
<organism evidence="2 3">
    <name type="scientific">Labrys miyagiensis</name>
    <dbReference type="NCBI Taxonomy" id="346912"/>
    <lineage>
        <taxon>Bacteria</taxon>
        <taxon>Pseudomonadati</taxon>
        <taxon>Pseudomonadota</taxon>
        <taxon>Alphaproteobacteria</taxon>
        <taxon>Hyphomicrobiales</taxon>
        <taxon>Xanthobacteraceae</taxon>
        <taxon>Labrys</taxon>
    </lineage>
</organism>
<accession>A0ABQ6CHP5</accession>
<feature type="region of interest" description="Disordered" evidence="1">
    <location>
        <begin position="94"/>
        <end position="125"/>
    </location>
</feature>
<dbReference type="EMBL" id="BSPC01000024">
    <property type="protein sequence ID" value="GLS19741.1"/>
    <property type="molecule type" value="Genomic_DNA"/>
</dbReference>
<evidence type="ECO:0000256" key="1">
    <source>
        <dbReference type="SAM" id="MobiDB-lite"/>
    </source>
</evidence>
<dbReference type="Proteomes" id="UP001156882">
    <property type="component" value="Unassembled WGS sequence"/>
</dbReference>
<comment type="caution">
    <text evidence="2">The sequence shown here is derived from an EMBL/GenBank/DDBJ whole genome shotgun (WGS) entry which is preliminary data.</text>
</comment>
<evidence type="ECO:0000313" key="3">
    <source>
        <dbReference type="Proteomes" id="UP001156882"/>
    </source>
</evidence>
<proteinExistence type="predicted"/>
<reference evidence="3" key="1">
    <citation type="journal article" date="2019" name="Int. J. Syst. Evol. Microbiol.">
        <title>The Global Catalogue of Microorganisms (GCM) 10K type strain sequencing project: providing services to taxonomists for standard genome sequencing and annotation.</title>
        <authorList>
            <consortium name="The Broad Institute Genomics Platform"/>
            <consortium name="The Broad Institute Genome Sequencing Center for Infectious Disease"/>
            <person name="Wu L."/>
            <person name="Ma J."/>
        </authorList>
    </citation>
    <scope>NUCLEOTIDE SEQUENCE [LARGE SCALE GENOMIC DNA]</scope>
    <source>
        <strain evidence="3">NBRC 101365</strain>
    </source>
</reference>
<evidence type="ECO:0000313" key="2">
    <source>
        <dbReference type="EMBL" id="GLS19741.1"/>
    </source>
</evidence>
<sequence length="125" mass="13535">MVCAILAKSYIEDRLVGDAKKKIYEYLIEGATSGLTDDALYSFIIKKVPKANSKRIVRAGFLALSDPSLTDRTILNVIYALAIKHRLAGDAFEEEADSGDSSTEMAETSASKTEGATATGKKRKK</sequence>
<name>A0ABQ6CHP5_9HYPH</name>
<feature type="compositionally biased region" description="Polar residues" evidence="1">
    <location>
        <begin position="99"/>
        <end position="116"/>
    </location>
</feature>
<gene>
    <name evidence="2" type="ORF">GCM10007874_27580</name>
</gene>